<sequence length="73" mass="8084">KGLRHDGINVHLPHHDRHVLVVCSLQRLDVSRDTRHSVDSHLIHPSALNLLHTLSHNKGNLGALSPVIFDLGP</sequence>
<dbReference type="InParanoid" id="A0A671XQ21"/>
<keyword evidence="2" id="KW-1185">Reference proteome</keyword>
<name>A0A671XQ21_SPAAU</name>
<dbReference type="Proteomes" id="UP000472265">
    <property type="component" value="Chromosome 5"/>
</dbReference>
<reference evidence="1" key="3">
    <citation type="submission" date="2025-09" db="UniProtKB">
        <authorList>
            <consortium name="Ensembl"/>
        </authorList>
    </citation>
    <scope>IDENTIFICATION</scope>
</reference>
<dbReference type="AlphaFoldDB" id="A0A671XQ21"/>
<evidence type="ECO:0000313" key="2">
    <source>
        <dbReference type="Proteomes" id="UP000472265"/>
    </source>
</evidence>
<accession>A0A671XQ21</accession>
<evidence type="ECO:0000313" key="1">
    <source>
        <dbReference type="Ensembl" id="ENSSAUP00010050935.1"/>
    </source>
</evidence>
<organism evidence="1 2">
    <name type="scientific">Sparus aurata</name>
    <name type="common">Gilthead sea bream</name>
    <dbReference type="NCBI Taxonomy" id="8175"/>
    <lineage>
        <taxon>Eukaryota</taxon>
        <taxon>Metazoa</taxon>
        <taxon>Chordata</taxon>
        <taxon>Craniata</taxon>
        <taxon>Vertebrata</taxon>
        <taxon>Euteleostomi</taxon>
        <taxon>Actinopterygii</taxon>
        <taxon>Neopterygii</taxon>
        <taxon>Teleostei</taxon>
        <taxon>Neoteleostei</taxon>
        <taxon>Acanthomorphata</taxon>
        <taxon>Eupercaria</taxon>
        <taxon>Spariformes</taxon>
        <taxon>Sparidae</taxon>
        <taxon>Sparus</taxon>
    </lineage>
</organism>
<reference evidence="1" key="1">
    <citation type="submission" date="2021-04" db="EMBL/GenBank/DDBJ databases">
        <authorList>
            <consortium name="Wellcome Sanger Institute Data Sharing"/>
        </authorList>
    </citation>
    <scope>NUCLEOTIDE SEQUENCE [LARGE SCALE GENOMIC DNA]</scope>
</reference>
<dbReference type="Ensembl" id="ENSSAUT00010053552.1">
    <property type="protein sequence ID" value="ENSSAUP00010050935.1"/>
    <property type="gene ID" value="ENSSAUG00010021145.1"/>
</dbReference>
<proteinExistence type="predicted"/>
<dbReference type="GeneTree" id="ENSGT00940000179994"/>
<reference evidence="1" key="2">
    <citation type="submission" date="2025-08" db="UniProtKB">
        <authorList>
            <consortium name="Ensembl"/>
        </authorList>
    </citation>
    <scope>IDENTIFICATION</scope>
</reference>
<dbReference type="OMA" id="GHAVDSH"/>
<protein>
    <submittedName>
        <fullName evidence="1">Uncharacterized protein</fullName>
    </submittedName>
</protein>